<dbReference type="RefSeq" id="WP_072941441.1">
    <property type="nucleotide sequence ID" value="NZ_FNSV01000005.1"/>
</dbReference>
<gene>
    <name evidence="2" type="ORF">SAMN04490239_8769</name>
</gene>
<organism evidence="2 3">
    <name type="scientific">Rhodococcus koreensis</name>
    <dbReference type="NCBI Taxonomy" id="99653"/>
    <lineage>
        <taxon>Bacteria</taxon>
        <taxon>Bacillati</taxon>
        <taxon>Actinomycetota</taxon>
        <taxon>Actinomycetes</taxon>
        <taxon>Mycobacteriales</taxon>
        <taxon>Nocardiaceae</taxon>
        <taxon>Rhodococcus</taxon>
    </lineage>
</organism>
<dbReference type="PANTHER" id="PTHR31435">
    <property type="entry name" value="PROTEIN NATD1"/>
    <property type="match status" value="1"/>
</dbReference>
<dbReference type="PROSITE" id="PS51729">
    <property type="entry name" value="GNAT_YJDJ"/>
    <property type="match status" value="1"/>
</dbReference>
<accession>A0A1H5BP36</accession>
<dbReference type="InterPro" id="IPR031165">
    <property type="entry name" value="GNAT_YJDJ"/>
</dbReference>
<feature type="domain" description="N-acetyltransferase" evidence="1">
    <location>
        <begin position="10"/>
        <end position="114"/>
    </location>
</feature>
<dbReference type="Proteomes" id="UP000183561">
    <property type="component" value="Unassembled WGS sequence"/>
</dbReference>
<evidence type="ECO:0000313" key="3">
    <source>
        <dbReference type="Proteomes" id="UP000183561"/>
    </source>
</evidence>
<sequence length="118" mass="14011">MTKPEDARVVHNADRYRFELWFRGELVGILGYFDLRHLTESLRIQGNIGPKPEDVVMSFLHTIIVEEFENRACAALFVQRALDLARDYRWKVRPVCTYVRRFLGDRPEYRDLIVRLNA</sequence>
<dbReference type="SUPFAM" id="SSF55729">
    <property type="entry name" value="Acyl-CoA N-acyltransferases (Nat)"/>
    <property type="match status" value="1"/>
</dbReference>
<dbReference type="AlphaFoldDB" id="A0A1H5BP36"/>
<keyword evidence="3" id="KW-1185">Reference proteome</keyword>
<dbReference type="PANTHER" id="PTHR31435:SF9">
    <property type="entry name" value="PROTEIN NATD1"/>
    <property type="match status" value="1"/>
</dbReference>
<dbReference type="Gene3D" id="3.40.630.30">
    <property type="match status" value="1"/>
</dbReference>
<dbReference type="OrthoDB" id="5405911at2"/>
<protein>
    <recommendedName>
        <fullName evidence="1">N-acetyltransferase domain-containing protein</fullName>
    </recommendedName>
</protein>
<evidence type="ECO:0000259" key="1">
    <source>
        <dbReference type="PROSITE" id="PS51729"/>
    </source>
</evidence>
<dbReference type="Pfam" id="PF14542">
    <property type="entry name" value="Acetyltransf_CG"/>
    <property type="match status" value="1"/>
</dbReference>
<evidence type="ECO:0000313" key="2">
    <source>
        <dbReference type="EMBL" id="SED55770.1"/>
    </source>
</evidence>
<proteinExistence type="predicted"/>
<name>A0A1H5BP36_9NOCA</name>
<dbReference type="InterPro" id="IPR045057">
    <property type="entry name" value="Gcn5-rel_NAT"/>
</dbReference>
<dbReference type="EMBL" id="FNSV01000005">
    <property type="protein sequence ID" value="SED55770.1"/>
    <property type="molecule type" value="Genomic_DNA"/>
</dbReference>
<dbReference type="InterPro" id="IPR016181">
    <property type="entry name" value="Acyl_CoA_acyltransferase"/>
</dbReference>
<reference evidence="3" key="1">
    <citation type="submission" date="2016-10" db="EMBL/GenBank/DDBJ databases">
        <authorList>
            <person name="Varghese N."/>
            <person name="Submissions S."/>
        </authorList>
    </citation>
    <scope>NUCLEOTIDE SEQUENCE [LARGE SCALE GENOMIC DNA]</scope>
    <source>
        <strain evidence="3">DSM 44498</strain>
    </source>
</reference>